<protein>
    <recommendedName>
        <fullName evidence="3">STAS/SEC14 domain-containing protein</fullName>
    </recommendedName>
</protein>
<dbReference type="EMBL" id="JAXGFP010000002">
    <property type="protein sequence ID" value="MEG3183493.1"/>
    <property type="molecule type" value="Genomic_DNA"/>
</dbReference>
<keyword evidence="2" id="KW-1185">Reference proteome</keyword>
<accession>A0ABU7YXE5</accession>
<evidence type="ECO:0000313" key="2">
    <source>
        <dbReference type="Proteomes" id="UP001355056"/>
    </source>
</evidence>
<comment type="caution">
    <text evidence="1">The sequence shown here is derived from an EMBL/GenBank/DDBJ whole genome shotgun (WGS) entry which is preliminary data.</text>
</comment>
<proteinExistence type="predicted"/>
<evidence type="ECO:0008006" key="3">
    <source>
        <dbReference type="Google" id="ProtNLM"/>
    </source>
</evidence>
<dbReference type="RefSeq" id="WP_332615496.1">
    <property type="nucleotide sequence ID" value="NZ_JAXGFP010000002.1"/>
</dbReference>
<dbReference type="Proteomes" id="UP001355056">
    <property type="component" value="Unassembled WGS sequence"/>
</dbReference>
<reference evidence="1 2" key="1">
    <citation type="journal article" date="2016" name="Int. J. Syst. Evol. Microbiol.">
        <title>Lysobacter erysipheiresistens sp. nov., an antagonist of powdery mildew, isolated from tobacco-cultivated soil.</title>
        <authorList>
            <person name="Xie B."/>
            <person name="Li T."/>
            <person name="Lin X."/>
            <person name="Wang C.J."/>
            <person name="Chen Y.J."/>
            <person name="Liu W.J."/>
            <person name="Zhao Z.W."/>
        </authorList>
    </citation>
    <scope>NUCLEOTIDE SEQUENCE [LARGE SCALE GENOMIC DNA]</scope>
    <source>
        <strain evidence="1 2">RS-LYSO-3</strain>
    </source>
</reference>
<organism evidence="1 2">
    <name type="scientific">Novilysobacter erysipheiresistens</name>
    <dbReference type="NCBI Taxonomy" id="1749332"/>
    <lineage>
        <taxon>Bacteria</taxon>
        <taxon>Pseudomonadati</taxon>
        <taxon>Pseudomonadota</taxon>
        <taxon>Gammaproteobacteria</taxon>
        <taxon>Lysobacterales</taxon>
        <taxon>Lysobacteraceae</taxon>
        <taxon>Novilysobacter</taxon>
    </lineage>
</organism>
<evidence type="ECO:0000313" key="1">
    <source>
        <dbReference type="EMBL" id="MEG3183493.1"/>
    </source>
</evidence>
<gene>
    <name evidence="1" type="ORF">SNE34_05670</name>
</gene>
<name>A0ABU7YXE5_9GAMM</name>
<sequence>MSYEILVNDEHDLIEVRYRGAVPVSERERALTRVSSLVRQTGLRAVLINFSAAQAESEGFESSNRFAAQLSRDPNLRTCQVAYLAIDALQVNAVVEALAAARQFPLRRFHDRAAAIRWLDGSDPGPGVGGY</sequence>